<dbReference type="OrthoDB" id="1701437at2759"/>
<dbReference type="Pfam" id="PF04757">
    <property type="entry name" value="Pex2_Pex12"/>
    <property type="match status" value="1"/>
</dbReference>
<keyword evidence="15" id="KW-0576">Peroxisome</keyword>
<keyword evidence="14 17" id="KW-0472">Membrane</keyword>
<evidence type="ECO:0000256" key="15">
    <source>
        <dbReference type="ARBA" id="ARBA00023140"/>
    </source>
</evidence>
<accession>A0A0F4YT96</accession>
<organism evidence="22 23">
    <name type="scientific">Rasamsonia emersonii (strain ATCC 16479 / CBS 393.64 / IMI 116815)</name>
    <dbReference type="NCBI Taxonomy" id="1408163"/>
    <lineage>
        <taxon>Eukaryota</taxon>
        <taxon>Fungi</taxon>
        <taxon>Dikarya</taxon>
        <taxon>Ascomycota</taxon>
        <taxon>Pezizomycotina</taxon>
        <taxon>Eurotiomycetes</taxon>
        <taxon>Eurotiomycetidae</taxon>
        <taxon>Eurotiales</taxon>
        <taxon>Trichocomaceae</taxon>
        <taxon>Rasamsonia</taxon>
    </lineage>
</organism>
<dbReference type="EMBL" id="LASV01000225">
    <property type="protein sequence ID" value="KKA20848.1"/>
    <property type="molecule type" value="Genomic_DNA"/>
</dbReference>
<dbReference type="InterPro" id="IPR008972">
    <property type="entry name" value="Cupredoxin"/>
</dbReference>
<feature type="transmembrane region" description="Helical" evidence="17">
    <location>
        <begin position="33"/>
        <end position="59"/>
    </location>
</feature>
<dbReference type="InterPro" id="IPR011707">
    <property type="entry name" value="Cu-oxidase-like_N"/>
</dbReference>
<dbReference type="RefSeq" id="XP_013327460.1">
    <property type="nucleotide sequence ID" value="XM_013472006.1"/>
</dbReference>
<feature type="region of interest" description="Disordered" evidence="16">
    <location>
        <begin position="68"/>
        <end position="91"/>
    </location>
</feature>
<evidence type="ECO:0000259" key="21">
    <source>
        <dbReference type="Pfam" id="PF07732"/>
    </source>
</evidence>
<dbReference type="InterPro" id="IPR045087">
    <property type="entry name" value="Cu-oxidase_fam"/>
</dbReference>
<dbReference type="FunFam" id="2.60.40.420:FF:000045">
    <property type="entry name" value="Laccase 2"/>
    <property type="match status" value="1"/>
</dbReference>
<evidence type="ECO:0000256" key="3">
    <source>
        <dbReference type="ARBA" id="ARBA00008704"/>
    </source>
</evidence>
<dbReference type="GO" id="GO:0005778">
    <property type="term" value="C:peroxisomal membrane"/>
    <property type="evidence" value="ECO:0007669"/>
    <property type="project" value="UniProtKB-SubCell"/>
</dbReference>
<dbReference type="GO" id="GO:0016567">
    <property type="term" value="P:protein ubiquitination"/>
    <property type="evidence" value="ECO:0007669"/>
    <property type="project" value="UniProtKB-ARBA"/>
</dbReference>
<keyword evidence="8" id="KW-0863">Zinc-finger</keyword>
<evidence type="ECO:0000259" key="18">
    <source>
        <dbReference type="Pfam" id="PF00394"/>
    </source>
</evidence>
<reference evidence="22 23" key="1">
    <citation type="submission" date="2015-04" db="EMBL/GenBank/DDBJ databases">
        <authorList>
            <person name="Heijne W.H."/>
            <person name="Fedorova N.D."/>
            <person name="Nierman W.C."/>
            <person name="Vollebregt A.W."/>
            <person name="Zhao Z."/>
            <person name="Wu L."/>
            <person name="Kumar M."/>
            <person name="Stam H."/>
            <person name="van den Berg M.A."/>
            <person name="Pel H.J."/>
        </authorList>
    </citation>
    <scope>NUCLEOTIDE SEQUENCE [LARGE SCALE GENOMIC DNA]</scope>
    <source>
        <strain evidence="22 23">CBS 393.64</strain>
    </source>
</reference>
<evidence type="ECO:0000256" key="8">
    <source>
        <dbReference type="ARBA" id="ARBA00022771"/>
    </source>
</evidence>
<evidence type="ECO:0000256" key="14">
    <source>
        <dbReference type="ARBA" id="ARBA00023136"/>
    </source>
</evidence>
<dbReference type="GO" id="GO:0008270">
    <property type="term" value="F:zinc ion binding"/>
    <property type="evidence" value="ECO:0007669"/>
    <property type="project" value="UniProtKB-KW"/>
</dbReference>
<protein>
    <submittedName>
        <fullName evidence="22">Peroxisome biosynthesis protein (Peroxin-2)</fullName>
    </submittedName>
</protein>
<evidence type="ECO:0000256" key="7">
    <source>
        <dbReference type="ARBA" id="ARBA00022723"/>
    </source>
</evidence>
<sequence length="1112" mass="123615">MEGMVKSDSSSPQGREVKEQIAPAAPKTSRKRLLVIVLLSAVLSVVIALGLGLGLGLGLKHHGSSFAPSNGTSSPVAYNPPLGNEPWRRNPSEYTLDTTMWDLNAPPTTRVYNFTISEVEGFPDGVLRKLYVINGQFPGPLIRVNRGDRVLVNVTNNLSEPTTLHWHGLYQNGTNWMDGTTGITQCPIPPGRSFLYNFTVENQYGTFWYHSHTSTQYMDGLFGPFIVHAPEEAQFRQSYDHDQVVLLQDYYHNLSASYLPDYLAPGNENTEPVPDNGLVQGTNFFNCSSLPSDSGYTCYQNSSRALFNVQKNQRYRLRLINAGGFAMFKFSVDNHTLSVIEADSTMVEPLQVHQVDIAVAERYSVILTADQNPSNYWIRATLDTYCFAGQNPVLDAGVKAILSYTDSEALPTDQNSVQWSADPNVLCEDLNSTLLVPAVPQQAPPADVLYSLQFSFQIGAYALDRAYVNGTSWVVSDIPTLNAVVPGLRSGNSTFNATGVAPSYGLSNQYIISIPEYQVVDILLTNFDDSSHPFHLHGHTFWVLASSPNQYFDWDSYGSLNTTNPLRRDTIIVDSYGWVLLRFTCADNADKIQVTCHISTSAARARGNQIPTCCRSPIVCDRLVLGHFDVAQYDPTMTSANFAAAQKRVLERRRLLEAEARARVAEQQQQRASRIDLERLPYPLNRLSGSGLQLLDKIKGREGTRPSFRVGQVDAELLDEELLDLLKGQVGEALKYFGPHIREDWSSEIQLALRAILFKLSIWDHNASYGAALQGLRYTDSRSKSPVPTPPTKWQKILYGLLTVGGRYAWEKWENWLIDRESGYDEPSQDIRLLSRITKLVSATHSIAAFISFLVFLVNGRYRTLIDRILRIRLAPPSSQVSREVSFEYLNRQLVWHAFTEFLLFLLPLVGISRWRRWVTRAWRKAVAAMRASDEEDGAGEKRGQLAFLPERTCAICYQEQNPTSTSESDLLGASGSGGIIGSAQTDITNPYETVPCGCIYCFVCITQKLEAEEGEGWICLRCGELVKQCKPWNGDVLEETRRSSGSGKNVGFAVAGDAEEAEAVADKEVGGSSRSLQDMDADEALQDSSTWSTVERESPDAGTPETETEES</sequence>
<keyword evidence="7" id="KW-0479">Metal-binding</keyword>
<dbReference type="AlphaFoldDB" id="A0A0F4YT96"/>
<evidence type="ECO:0000256" key="6">
    <source>
        <dbReference type="ARBA" id="ARBA00022692"/>
    </source>
</evidence>
<dbReference type="SUPFAM" id="SSF49503">
    <property type="entry name" value="Cupredoxins"/>
    <property type="match status" value="3"/>
</dbReference>
<evidence type="ECO:0000256" key="9">
    <source>
        <dbReference type="ARBA" id="ARBA00022833"/>
    </source>
</evidence>
<evidence type="ECO:0000256" key="4">
    <source>
        <dbReference type="ARBA" id="ARBA00010609"/>
    </source>
</evidence>
<evidence type="ECO:0000259" key="19">
    <source>
        <dbReference type="Pfam" id="PF04757"/>
    </source>
</evidence>
<dbReference type="InterPro" id="IPR001117">
    <property type="entry name" value="Cu-oxidase_2nd"/>
</dbReference>
<dbReference type="Pfam" id="PF00394">
    <property type="entry name" value="Cu-oxidase"/>
    <property type="match status" value="1"/>
</dbReference>
<dbReference type="GeneID" id="25317476"/>
<evidence type="ECO:0000256" key="11">
    <source>
        <dbReference type="ARBA" id="ARBA00022989"/>
    </source>
</evidence>
<evidence type="ECO:0000313" key="22">
    <source>
        <dbReference type="EMBL" id="KKA20848.1"/>
    </source>
</evidence>
<dbReference type="CDD" id="cd13886">
    <property type="entry name" value="CuRO_2_MCO_like_1"/>
    <property type="match status" value="1"/>
</dbReference>
<comment type="similarity">
    <text evidence="4">Belongs to the multicopper oxidase family.</text>
</comment>
<evidence type="ECO:0000256" key="2">
    <source>
        <dbReference type="ARBA" id="ARBA00004906"/>
    </source>
</evidence>
<feature type="domain" description="Plastocyanin-like" evidence="21">
    <location>
        <begin position="123"/>
        <end position="231"/>
    </location>
</feature>
<dbReference type="GO" id="GO:0016491">
    <property type="term" value="F:oxidoreductase activity"/>
    <property type="evidence" value="ECO:0007669"/>
    <property type="project" value="UniProtKB-KW"/>
</dbReference>
<keyword evidence="11 17" id="KW-1133">Transmembrane helix</keyword>
<feature type="domain" description="Plastocyanin-like" evidence="18">
    <location>
        <begin position="243"/>
        <end position="404"/>
    </location>
</feature>
<keyword evidence="6 17" id="KW-0812">Transmembrane</keyword>
<evidence type="ECO:0000256" key="12">
    <source>
        <dbReference type="ARBA" id="ARBA00023002"/>
    </source>
</evidence>
<keyword evidence="10" id="KW-0653">Protein transport</keyword>
<dbReference type="Pfam" id="PF07731">
    <property type="entry name" value="Cu-oxidase_2"/>
    <property type="match status" value="1"/>
</dbReference>
<evidence type="ECO:0000256" key="10">
    <source>
        <dbReference type="ARBA" id="ARBA00022927"/>
    </source>
</evidence>
<dbReference type="InterPro" id="IPR011706">
    <property type="entry name" value="Cu-oxidase_C"/>
</dbReference>
<keyword evidence="12" id="KW-0560">Oxidoreductase</keyword>
<name>A0A0F4YT96_RASE3</name>
<dbReference type="GO" id="GO:0005507">
    <property type="term" value="F:copper ion binding"/>
    <property type="evidence" value="ECO:0007669"/>
    <property type="project" value="InterPro"/>
</dbReference>
<feature type="region of interest" description="Disordered" evidence="16">
    <location>
        <begin position="1"/>
        <end position="23"/>
    </location>
</feature>
<feature type="domain" description="Plastocyanin-like" evidence="20">
    <location>
        <begin position="507"/>
        <end position="599"/>
    </location>
</feature>
<keyword evidence="13" id="KW-0186">Copper</keyword>
<dbReference type="Pfam" id="PF07732">
    <property type="entry name" value="Cu-oxidase_3"/>
    <property type="match status" value="1"/>
</dbReference>
<evidence type="ECO:0000256" key="1">
    <source>
        <dbReference type="ARBA" id="ARBA00004585"/>
    </source>
</evidence>
<dbReference type="PANTHER" id="PTHR11709">
    <property type="entry name" value="MULTI-COPPER OXIDASE"/>
    <property type="match status" value="1"/>
</dbReference>
<comment type="pathway">
    <text evidence="2">Protein modification; protein ubiquitination.</text>
</comment>
<feature type="domain" description="Pex N-terminal" evidence="19">
    <location>
        <begin position="719"/>
        <end position="913"/>
    </location>
</feature>
<keyword evidence="23" id="KW-1185">Reference proteome</keyword>
<evidence type="ECO:0000256" key="16">
    <source>
        <dbReference type="SAM" id="MobiDB-lite"/>
    </source>
</evidence>
<dbReference type="Gene3D" id="2.60.40.420">
    <property type="entry name" value="Cupredoxins - blue copper proteins"/>
    <property type="match status" value="3"/>
</dbReference>
<dbReference type="InterPro" id="IPR033138">
    <property type="entry name" value="Cu_oxidase_CS"/>
</dbReference>
<feature type="region of interest" description="Disordered" evidence="16">
    <location>
        <begin position="1060"/>
        <end position="1112"/>
    </location>
</feature>
<dbReference type="Proteomes" id="UP000053958">
    <property type="component" value="Unassembled WGS sequence"/>
</dbReference>
<dbReference type="PROSITE" id="PS00079">
    <property type="entry name" value="MULTICOPPER_OXIDASE1"/>
    <property type="match status" value="1"/>
</dbReference>
<evidence type="ECO:0000256" key="5">
    <source>
        <dbReference type="ARBA" id="ARBA00022448"/>
    </source>
</evidence>
<evidence type="ECO:0000256" key="17">
    <source>
        <dbReference type="SAM" id="Phobius"/>
    </source>
</evidence>
<evidence type="ECO:0000256" key="13">
    <source>
        <dbReference type="ARBA" id="ARBA00023008"/>
    </source>
</evidence>
<dbReference type="PANTHER" id="PTHR11709:SF414">
    <property type="entry name" value="ADR239WP"/>
    <property type="match status" value="1"/>
</dbReference>
<dbReference type="InterPro" id="IPR006845">
    <property type="entry name" value="Pex_N"/>
</dbReference>
<keyword evidence="5" id="KW-0813">Transport</keyword>
<comment type="similarity">
    <text evidence="3">Belongs to the pex2/pex10/pex12 family.</text>
</comment>
<comment type="subcellular location">
    <subcellularLocation>
        <location evidence="1">Peroxisome membrane</location>
        <topology evidence="1">Multi-pass membrane protein</topology>
    </subcellularLocation>
</comment>
<dbReference type="CDD" id="cd13857">
    <property type="entry name" value="CuRO_1_Diphenol_Ox"/>
    <property type="match status" value="1"/>
</dbReference>
<dbReference type="STRING" id="1408163.A0A0F4YT96"/>
<evidence type="ECO:0000259" key="20">
    <source>
        <dbReference type="Pfam" id="PF07731"/>
    </source>
</evidence>
<comment type="caution">
    <text evidence="22">The sequence shown here is derived from an EMBL/GenBank/DDBJ whole genome shotgun (WGS) entry which is preliminary data.</text>
</comment>
<keyword evidence="9" id="KW-0862">Zinc</keyword>
<proteinExistence type="inferred from homology"/>
<gene>
    <name evidence="22" type="ORF">T310_5131</name>
</gene>
<evidence type="ECO:0000313" key="23">
    <source>
        <dbReference type="Proteomes" id="UP000053958"/>
    </source>
</evidence>
<dbReference type="GO" id="GO:0016562">
    <property type="term" value="P:protein import into peroxisome matrix, receptor recycling"/>
    <property type="evidence" value="ECO:0007669"/>
    <property type="project" value="UniProtKB-ARBA"/>
</dbReference>